<dbReference type="PANTHER" id="PTHR34819">
    <property type="entry name" value="LARGE CYSTEINE-RICH PERIPLASMIC PROTEIN OMCB"/>
    <property type="match status" value="1"/>
</dbReference>
<feature type="domain" description="DUF11" evidence="1">
    <location>
        <begin position="1125"/>
        <end position="1227"/>
    </location>
</feature>
<dbReference type="RefSeq" id="WP_042226526.1">
    <property type="nucleotide sequence ID" value="NZ_CP026520.1"/>
</dbReference>
<feature type="domain" description="DUF11" evidence="1">
    <location>
        <begin position="1509"/>
        <end position="1616"/>
    </location>
</feature>
<dbReference type="GeneID" id="95376651"/>
<feature type="domain" description="DUF11" evidence="1">
    <location>
        <begin position="3558"/>
        <end position="3660"/>
    </location>
</feature>
<evidence type="ECO:0000313" key="4">
    <source>
        <dbReference type="Proteomes" id="UP000288943"/>
    </source>
</evidence>
<evidence type="ECO:0000313" key="2">
    <source>
        <dbReference type="EMBL" id="MCY9596399.1"/>
    </source>
</evidence>
<feature type="domain" description="DUF11" evidence="1">
    <location>
        <begin position="2661"/>
        <end position="2763"/>
    </location>
</feature>
<dbReference type="Gene3D" id="2.60.40.740">
    <property type="match status" value="23"/>
</dbReference>
<feature type="domain" description="DUF11" evidence="1">
    <location>
        <begin position="1763"/>
        <end position="1850"/>
    </location>
</feature>
<feature type="domain" description="DUF11" evidence="1">
    <location>
        <begin position="3299"/>
        <end position="3399"/>
    </location>
</feature>
<dbReference type="PANTHER" id="PTHR34819:SF3">
    <property type="entry name" value="CELL SURFACE PROTEIN"/>
    <property type="match status" value="1"/>
</dbReference>
<accession>A0A410WY97</accession>
<feature type="domain" description="DUF11" evidence="1">
    <location>
        <begin position="3431"/>
        <end position="3536"/>
    </location>
</feature>
<sequence length="3946" mass="389790">MAFLQRYAANQTGAITFTGNTLGLSRSETAGVPGTVDSIGAYITTDTTLQYGTYPAGTTSLYTSNSSAAVLTLPAGSTVLYAELIWGGSYLDGTVNNTAFINNPITFTTPAGTSSVTQDAATVYNVTFAVSPSSVLAYVRTANVTALVSAGGTGTYTAKSIVGTLAVPDPTANHAGWTLAVVYQNPSLPFRNLSLGVGAEIVQSTSGAVNVVISGFATPAQGTLKGRALISAQEGDANKTGDQALFGPTASSLTALSGANNFAANFFASQINKDDGTLDTSGTFGTRNAVNGAPGTLISGGRQGWDITNVDISSTLKNAQTSAILQLTTSGDGYIVNANAIQIDINAPLVSVTKTASVTGAVIGDTVTFTIAVKNTGLVDASSTVLTDPIPAGSALVANSVTVNGTARTGTDPSAGILLGTISAGSMTTVTFRVTVTSLPSPAQLSNQATASFSFQSVAGGPVISGSVPSNTLAVPVYQPVIGLVKTANTSTATVGDTVTYTLTAANTGSIRAAATLTDPIPAGSTFVTGSVTVNGTSLPAANPATGFTIGNIDAGGGVVTVTFQTVVASVPTGGRLIDQGTASYTYSPPDGRTLSGSAVSNTLSIPVSAPNVTVVKTAGSTDAVVGDTVTYTITATNNGIVPVTGVVVTDPIPAGSSFVTGSVTVNGTAVPGANPATGVPVASIAAGSSAVVTFRVNVTSVPSPAQLSNQATVSFSSGAFTGSSLSNTITLPVYQAVVSAVKSVSPASATVGATLTYTVTVKNSGNLSVSLNVSDPIPAGSTFLAGSVTVNGTPLPAANPAAGFAAGSLAAGASSVITFQTVVTSLPATSRLVDQATASYTYQPPDGRTLSGSAVSNEVSVPVSAPNVAAVKSGSKTAATVGDVITYTVVAANGSSVPVTGVVITDPIPAGTTFNAGSVTVNGTAVPAANPSAGVPVGTIAAGASTTLQFTVAVTSVPSPATLGNQATVSFTSGAFTGSSVSNTVSVPVYQPVLSAVKSADTARATVGDSVTYTVSLTNSGNYNASITLTDPIPAGSSFAPNSVTVNGLPLAGADPVTGISVGTVSPGTTSTVTFQTVVNSLPAPPQLSDQAVAAYTYRLPDGRTLTGTVSSNMLTIPVSAPNVSVVKTTSATDAIIGDTVTYTIAVTNNGIEAVSGVVVTDPIPAGSSFVSGSVNVRGAPLPTANPVAGIPVGSIAAGASAAVTFAVQVNTLPSPPQLSNQASASFASGAFSGTAVSDLLIVPVYQPVLAAVKSAGTSRVTVGDTVAYTVTITNSGNLSAQLTVTDPIPTGSSFVANSVTVGGVPVPGANPAAGIAAGVAGPGAAVTVTFQTIVNTLPSPPVLTDQAQVSYTYRPPDGRSLTGSVSSNSVTLPVSLPNVTIAKSPSAPDAIPGDVITYTLTVSNSGTGAVSNVVVTDPIPAGSVFVAGSVKVNGTAVPAVNPANGISAGTIAAGASSTIVFSVQVTSLPSPPQLVNQASVSYTSGSFSGSAASNTVSLPVYQPIVIVKKSANLSQGTVGDLVTYSITASNSGNIGVTASITDAIPAGSSLVSNSVALNQVPLPGANPAGGIAAGTLAPGASTTLTFQVVITSVPTPPQLVDQAAVSYTYQPPDGRTVSGSASSNTVVIPVSAPNVVISKSASAADAVVGDTIAYTLVAVNNGIENVTNVIVTDSIPDGTTLVPGSVTVNSVPVPGANPSVGVPAGLIVPGGAAAVTFSVLVNSLPASGQLVNRGSVSFTSGTLSFSSLSNTVTVPVYQSILSIAKSANTVNATVGDTITYTLVLSNSGNIAASTTVTDLIPAGSVLLDNSVTVNGSPRAGADPSTGIPVGSVAPGVPVTVTFQTVVNSVPASSILLDQASASFVFVPPDGRSVTGSAVSNTLVIPVSAPNVTVTLTTASTDAVLGDIVSYTITATNNGIENVTGVLATDSIPAGSVFVAGSVVLNGTSLPTANPSVGVPVGIIAPGASAVLSFQTSVTSLPSPPVLSNKAIVSFTSGTFTGSSTSGTVLVPVYQPILAAVKTANFSNATVGDTIAYTIAVTNSGNIAASLVVTDPIPPGSTFLANSVLVNGLPLPGADPTTGITAGSLLPGATTLVSFETVVVSVPPSSRLNDQAAVAFTFQPPDGRTISESVSSNPVTIPVSAPNVAVTKTAGSTDAVVGDTIAYTITATNSGIENVANVVISDPIPAGSVLVPGSVTLNGLPVPAGNPAAGIPAGIIAPGASAFLRFRVTVTSLPSPAQLLDQATVSFTSGAFTGSSVSAPLSIPVYQPLITLAKSGNSTNATVGDTITYSILVTNSGNIDAAATITDPIPAGSAFFVNSVAVNGTSYPGSDPSTGIAVGSIAPGSSTLVTFQVIVTSVPAPPSLVNQASASFTFVPPDGRIIQESAVSNVVSIPVSAPDILVTKTAGSTDAAVGDTITYTITASNAGISGVTNVIVTDPIPTGSALVPGSVTVNGIVKPGADPASGIAVGSVAPGAVATVSFQVTVTSLPSPPVLSNQARVSYTSGAFSGSSLSDPVVIGVYQPILSVTKSANTANATVGDTIVYTILAANSGDIAAVTTISDPIPAGSAFIANSVVVNGQPIPGADPTVGIAVGPIPPAGTAGVTFQVVVTSVPSPPTLVDQATAAFTFQPPDGRTLSGTALSNAVSIPVSAPNVTVGKSASAADAVFGDTVTYTITAANNGIEAVTGVIVTDPIPAGSVFVPGSVTLGGVPLPLARPDAGINAGTIAAGATATVTFQVTVTSLPSPPVLSNQAAVSFTSGVFSGTSYSDPVTVPLYQPILQLAKSANFSNVTVGDTLTYTIQTTNSGNIAAALLLSDPIPAGSQFIENSVSVNGIPVPGASPVAGINAGSVLPGSTASVMFQVLVTSVPNPQQLTDQATAAFTFLPPDGRIVNGSAVSNTLSIPVSAPNVSVVKGTTAADAIFGDIVTYSIAVTNNGIEAVTDTVVTDPIPPGSAFLPGSVTVGGTARPGTSPVTGIPLGTLASGSTAVVTFQVTVQSLPTPPQLYNQASVAFTSGAFTFSSVSNPVVVPIFQPILTVAKSGSSDNATVGDTVTYTIVLTNTGNLAASASVTDPIPPGSSFVPNSVTLNGIPLPGTDPVTGIPTGSIAPGGSAAVTFQVLVTAVPVPPLLIDQASAQFTFVSPDGRTNTGSGASNTVIVSVSNIAVTAVKETDLRSSILGDTIRYTITVTNKDADLIREVVLTDPLPQGSAFVKGSVTVDGVALPDADPNTGIAIGQLASGASVAASFQASVVSLPSPPELTNQAVVTFVSGAEAGSIVSNSVTVPVLQPILTVPKTGDTDSVAAGDTVLYTITVANTGSTGAFTTITDALPPETILVPDSVTVNGTVIPGADPAAGITVGTIAPGASASVSFRVRVTVIPPEGVLVNRALSAFSFQTPDGRTHEGSSASEPVVIPVTPHSVSLFKNSTVEAAAIGDVLAFGITVTNGGQAPAADVIVTDLLPEGTSFVPGSVTVDGTALPDAQLQAGIALGSVPPQSTVLIGFQLEITSIPEAAQLVNTASASFTYADHSYTVSASSDAIFVYKYGIEAVKSSDQTIATIGSEIAYNVVVTNTGTIDASSIVLTDRLPAGTQLDAGSIRIDGQLQPGANLSAGLSLPSLGPGGSASVSYSVTVTEQPDSGQIENQARIESSYVLPDGKTEWEVVSSNLIGISVHSPVIIAEKSASPGIRVLGDVVEYTVAIRNSGTLAADVTLQDLLPPGSAYVPDSVTVNGEPRPAADPSDLAIGLLAPGSAVTAAFRLTITSLPAEGLLRNRATAKFTYRLPDETDIYTGAAASNEVVLPVFAPAVLIHLNVDSHEAASGDILTYTAVITNTSRAPIVEIFTENDLSAGLAFVSGSVRINGMSAPNADITAGVLLGELQDGESTTVQFAVAILPATYGLVTLRQTAGFSVRLPDNRIISGSQQSNPVTIRIVQHEE</sequence>
<feature type="domain" description="DUF11" evidence="1">
    <location>
        <begin position="2149"/>
        <end position="2251"/>
    </location>
</feature>
<feature type="domain" description="DUF11" evidence="1">
    <location>
        <begin position="2787"/>
        <end position="2888"/>
    </location>
</feature>
<keyword evidence="5" id="KW-1185">Reference proteome</keyword>
<feature type="domain" description="DUF11" evidence="1">
    <location>
        <begin position="1381"/>
        <end position="1486"/>
    </location>
</feature>
<feature type="domain" description="DUF11" evidence="1">
    <location>
        <begin position="1893"/>
        <end position="1995"/>
    </location>
</feature>
<feature type="domain" description="DUF11" evidence="1">
    <location>
        <begin position="3043"/>
        <end position="3129"/>
    </location>
</feature>
<proteinExistence type="predicted"/>
<dbReference type="Pfam" id="PF01345">
    <property type="entry name" value="DUF11"/>
    <property type="match status" value="27"/>
</dbReference>
<gene>
    <name evidence="2" type="ORF">M5X16_11510</name>
    <name evidence="3" type="ORF">PC41400_17800</name>
</gene>
<feature type="domain" description="DUF11" evidence="1">
    <location>
        <begin position="1637"/>
        <end position="1739"/>
    </location>
</feature>
<name>A0A410WY97_9BACL</name>
<reference evidence="3 4" key="1">
    <citation type="submission" date="2018-01" db="EMBL/GenBank/DDBJ databases">
        <title>The whole genome sequencing and assembly of Paenibacillus chitinolyticus KCCM 41400 strain.</title>
        <authorList>
            <person name="Kim J.-Y."/>
            <person name="Park M.-K."/>
            <person name="Lee Y.-J."/>
            <person name="Yi H."/>
            <person name="Bahn Y.-S."/>
            <person name="Kim J.F."/>
            <person name="Lee D.-W."/>
        </authorList>
    </citation>
    <scope>NUCLEOTIDE SEQUENCE [LARGE SCALE GENOMIC DNA]</scope>
    <source>
        <strain evidence="3 4">KCCM 41400</strain>
    </source>
</reference>
<evidence type="ECO:0000313" key="5">
    <source>
        <dbReference type="Proteomes" id="UP001527202"/>
    </source>
</evidence>
<dbReference type="Proteomes" id="UP000288943">
    <property type="component" value="Chromosome"/>
</dbReference>
<feature type="domain" description="DUF11" evidence="1">
    <location>
        <begin position="2019"/>
        <end position="2119"/>
    </location>
</feature>
<protein>
    <submittedName>
        <fullName evidence="3">DUF11 domain-containing protein</fullName>
    </submittedName>
</protein>
<organism evidence="3 4">
    <name type="scientific">Paenibacillus chitinolyticus</name>
    <dbReference type="NCBI Taxonomy" id="79263"/>
    <lineage>
        <taxon>Bacteria</taxon>
        <taxon>Bacillati</taxon>
        <taxon>Bacillota</taxon>
        <taxon>Bacilli</taxon>
        <taxon>Bacillales</taxon>
        <taxon>Paenibacillaceae</taxon>
        <taxon>Paenibacillus</taxon>
    </lineage>
</organism>
<dbReference type="EMBL" id="CP026520">
    <property type="protein sequence ID" value="QAV19419.1"/>
    <property type="molecule type" value="Genomic_DNA"/>
</dbReference>
<feature type="domain" description="DUF11" evidence="1">
    <location>
        <begin position="350"/>
        <end position="452"/>
    </location>
</feature>
<feature type="domain" description="DUF11" evidence="1">
    <location>
        <begin position="871"/>
        <end position="972"/>
    </location>
</feature>
<feature type="domain" description="DUF11" evidence="1">
    <location>
        <begin position="613"/>
        <end position="715"/>
    </location>
</feature>
<feature type="domain" description="DUF11" evidence="1">
    <location>
        <begin position="3690"/>
        <end position="3786"/>
    </location>
</feature>
<dbReference type="InterPro" id="IPR051172">
    <property type="entry name" value="Chlamydia_OmcB"/>
</dbReference>
<feature type="domain" description="DUF11" evidence="1">
    <location>
        <begin position="2917"/>
        <end position="3019"/>
    </location>
</feature>
<dbReference type="InterPro" id="IPR047589">
    <property type="entry name" value="DUF11_rpt"/>
</dbReference>
<dbReference type="InterPro" id="IPR001434">
    <property type="entry name" value="OmcB-like_DUF11"/>
</dbReference>
<feature type="domain" description="DUF11" evidence="1">
    <location>
        <begin position="995"/>
        <end position="1081"/>
    </location>
</feature>
<feature type="domain" description="DUF11" evidence="1">
    <location>
        <begin position="1251"/>
        <end position="1352"/>
    </location>
</feature>
<feature type="domain" description="DUF11" evidence="1">
    <location>
        <begin position="2531"/>
        <end position="2616"/>
    </location>
</feature>
<dbReference type="OrthoDB" id="1751088at2"/>
<feature type="domain" description="DUF11" evidence="1">
    <location>
        <begin position="483"/>
        <end position="578"/>
    </location>
</feature>
<dbReference type="Proteomes" id="UP001527202">
    <property type="component" value="Unassembled WGS sequence"/>
</dbReference>
<dbReference type="NCBIfam" id="TIGR01451">
    <property type="entry name" value="B_ant_repeat"/>
    <property type="match status" value="28"/>
</dbReference>
<dbReference type="EMBL" id="JAMDMJ010000013">
    <property type="protein sequence ID" value="MCY9596399.1"/>
    <property type="molecule type" value="Genomic_DNA"/>
</dbReference>
<feature type="domain" description="DUF11" evidence="1">
    <location>
        <begin position="741"/>
        <end position="841"/>
    </location>
</feature>
<evidence type="ECO:0000259" key="1">
    <source>
        <dbReference type="Pfam" id="PF01345"/>
    </source>
</evidence>
<evidence type="ECO:0000313" key="3">
    <source>
        <dbReference type="EMBL" id="QAV19419.1"/>
    </source>
</evidence>
<feature type="domain" description="DUF11" evidence="1">
    <location>
        <begin position="3177"/>
        <end position="3275"/>
    </location>
</feature>
<reference evidence="2 5" key="2">
    <citation type="submission" date="2022-05" db="EMBL/GenBank/DDBJ databases">
        <title>Genome Sequencing of Bee-Associated Microbes.</title>
        <authorList>
            <person name="Dunlap C."/>
        </authorList>
    </citation>
    <scope>NUCLEOTIDE SEQUENCE [LARGE SCALE GENOMIC DNA]</scope>
    <source>
        <strain evidence="2 5">NRRL B-23120</strain>
    </source>
</reference>
<feature type="domain" description="DUF11" evidence="1">
    <location>
        <begin position="2276"/>
        <end position="2376"/>
    </location>
</feature>
<feature type="domain" description="DUF11" evidence="1">
    <location>
        <begin position="2404"/>
        <end position="2508"/>
    </location>
</feature>
<dbReference type="KEGG" id="pchi:PC41400_17800"/>